<dbReference type="AlphaFoldDB" id="A0A1Z4JBP0"/>
<gene>
    <name evidence="1" type="ORF">NIES2135_09860</name>
</gene>
<evidence type="ECO:0000313" key="2">
    <source>
        <dbReference type="Proteomes" id="UP000217895"/>
    </source>
</evidence>
<accession>A0A1Z4JBP0</accession>
<organism evidence="1 2">
    <name type="scientific">Leptolyngbya boryana NIES-2135</name>
    <dbReference type="NCBI Taxonomy" id="1973484"/>
    <lineage>
        <taxon>Bacteria</taxon>
        <taxon>Bacillati</taxon>
        <taxon>Cyanobacteriota</taxon>
        <taxon>Cyanophyceae</taxon>
        <taxon>Leptolyngbyales</taxon>
        <taxon>Leptolyngbyaceae</taxon>
        <taxon>Leptolyngbya group</taxon>
        <taxon>Leptolyngbya</taxon>
    </lineage>
</organism>
<dbReference type="EMBL" id="AP018203">
    <property type="protein sequence ID" value="BAY54172.1"/>
    <property type="molecule type" value="Genomic_DNA"/>
</dbReference>
<sequence length="78" mass="9353">MEVSDAGCRVFHNSFRDFIRAELSPEQLQRLDQSILFSYLDKQRNQLLWFMYAHRYAEAAKAYSYLMTSYEQGYISRP</sequence>
<name>A0A1Z4JBP0_LEPBY</name>
<reference evidence="1 2" key="1">
    <citation type="submission" date="2017-06" db="EMBL/GenBank/DDBJ databases">
        <title>Genome sequencing of cyanobaciteial culture collection at National Institute for Environmental Studies (NIES).</title>
        <authorList>
            <person name="Hirose Y."/>
            <person name="Shimura Y."/>
            <person name="Fujisawa T."/>
            <person name="Nakamura Y."/>
            <person name="Kawachi M."/>
        </authorList>
    </citation>
    <scope>NUCLEOTIDE SEQUENCE [LARGE SCALE GENOMIC DNA]</scope>
    <source>
        <strain evidence="1 2">NIES-2135</strain>
    </source>
</reference>
<dbReference type="Proteomes" id="UP000217895">
    <property type="component" value="Chromosome"/>
</dbReference>
<keyword evidence="2" id="KW-1185">Reference proteome</keyword>
<proteinExistence type="predicted"/>
<evidence type="ECO:0000313" key="1">
    <source>
        <dbReference type="EMBL" id="BAY54172.1"/>
    </source>
</evidence>
<protein>
    <submittedName>
        <fullName evidence="1">Uncharacterized protein</fullName>
    </submittedName>
</protein>